<dbReference type="AlphaFoldDB" id="A0A9X6NRM7"/>
<name>A0A9X6NRM7_HYPEX</name>
<dbReference type="Proteomes" id="UP000192578">
    <property type="component" value="Unassembled WGS sequence"/>
</dbReference>
<evidence type="ECO:0000256" key="1">
    <source>
        <dbReference type="SAM" id="MobiDB-lite"/>
    </source>
</evidence>
<gene>
    <name evidence="2" type="ORF">BV898_19792</name>
</gene>
<proteinExistence type="predicted"/>
<feature type="compositionally biased region" description="Polar residues" evidence="1">
    <location>
        <begin position="38"/>
        <end position="53"/>
    </location>
</feature>
<evidence type="ECO:0000313" key="3">
    <source>
        <dbReference type="Proteomes" id="UP000192578"/>
    </source>
</evidence>
<feature type="region of interest" description="Disordered" evidence="1">
    <location>
        <begin position="16"/>
        <end position="88"/>
    </location>
</feature>
<accession>A0A9X6NRM7</accession>
<keyword evidence="3" id="KW-1185">Reference proteome</keyword>
<organism evidence="2 3">
    <name type="scientific">Hypsibius exemplaris</name>
    <name type="common">Freshwater tardigrade</name>
    <dbReference type="NCBI Taxonomy" id="2072580"/>
    <lineage>
        <taxon>Eukaryota</taxon>
        <taxon>Metazoa</taxon>
        <taxon>Ecdysozoa</taxon>
        <taxon>Tardigrada</taxon>
        <taxon>Eutardigrada</taxon>
        <taxon>Parachela</taxon>
        <taxon>Hypsibioidea</taxon>
        <taxon>Hypsibiidae</taxon>
        <taxon>Hypsibius</taxon>
    </lineage>
</organism>
<protein>
    <submittedName>
        <fullName evidence="2">Uncharacterized protein</fullName>
    </submittedName>
</protein>
<comment type="caution">
    <text evidence="2">The sequence shown here is derived from an EMBL/GenBank/DDBJ whole genome shotgun (WGS) entry which is preliminary data.</text>
</comment>
<sequence length="153" mass="17191">MRRDGPSALENYAAEYFNQAGRTAQRSGPRSDGRAPSLRQSSEFSTPAQSAAQLGSRPSKPLDARITGMKDGGRTIFDQKCSREGGASWRRREKDLEKKVRHWDSRFMRPQRTAVAEQRTREYAAAKEGVGAERFPILLRHPAGNELLRSNCQ</sequence>
<evidence type="ECO:0000313" key="2">
    <source>
        <dbReference type="EMBL" id="OWA55406.1"/>
    </source>
</evidence>
<dbReference type="EMBL" id="MTYJ01000746">
    <property type="protein sequence ID" value="OWA55406.1"/>
    <property type="molecule type" value="Genomic_DNA"/>
</dbReference>
<reference evidence="3" key="1">
    <citation type="submission" date="2017-01" db="EMBL/GenBank/DDBJ databases">
        <title>Comparative genomics of anhydrobiosis in the tardigrade Hypsibius dujardini.</title>
        <authorList>
            <person name="Yoshida Y."/>
            <person name="Koutsovoulos G."/>
            <person name="Laetsch D."/>
            <person name="Stevens L."/>
            <person name="Kumar S."/>
            <person name="Horikawa D."/>
            <person name="Ishino K."/>
            <person name="Komine S."/>
            <person name="Tomita M."/>
            <person name="Blaxter M."/>
            <person name="Arakawa K."/>
        </authorList>
    </citation>
    <scope>NUCLEOTIDE SEQUENCE [LARGE SCALE GENOMIC DNA]</scope>
    <source>
        <strain evidence="3">Z151</strain>
    </source>
</reference>